<evidence type="ECO:0000313" key="3">
    <source>
        <dbReference type="Proteomes" id="UP000190541"/>
    </source>
</evidence>
<protein>
    <submittedName>
        <fullName evidence="2">Uncharacterized protein</fullName>
    </submittedName>
</protein>
<reference evidence="2 3" key="1">
    <citation type="submission" date="2017-02" db="EMBL/GenBank/DDBJ databases">
        <authorList>
            <person name="Peterson S.W."/>
        </authorList>
    </citation>
    <scope>NUCLEOTIDE SEQUENCE [LARGE SCALE GENOMIC DNA]</scope>
    <source>
        <strain evidence="2 3">DSM 22899</strain>
    </source>
</reference>
<evidence type="ECO:0000313" key="2">
    <source>
        <dbReference type="EMBL" id="SKB26479.1"/>
    </source>
</evidence>
<sequence>MKSNIRSVEKVVVLNFQSWYKFVPATKEKLFRERRQFQNSLVANMEAAGADFSHPASAEYTHERGRKNTAED</sequence>
<dbReference type="RefSeq" id="WP_079714869.1">
    <property type="nucleotide sequence ID" value="NZ_FUYS01000001.1"/>
</dbReference>
<proteinExistence type="predicted"/>
<keyword evidence="3" id="KW-1185">Reference proteome</keyword>
<dbReference type="STRING" id="623280.SAMN05660226_00125"/>
<dbReference type="Proteomes" id="UP000190541">
    <property type="component" value="Unassembled WGS sequence"/>
</dbReference>
<dbReference type="AlphaFoldDB" id="A0A1T4ZVC8"/>
<name>A0A1T4ZVC8_9SPHI</name>
<organism evidence="2 3">
    <name type="scientific">Parapedobacter luteus</name>
    <dbReference type="NCBI Taxonomy" id="623280"/>
    <lineage>
        <taxon>Bacteria</taxon>
        <taxon>Pseudomonadati</taxon>
        <taxon>Bacteroidota</taxon>
        <taxon>Sphingobacteriia</taxon>
        <taxon>Sphingobacteriales</taxon>
        <taxon>Sphingobacteriaceae</taxon>
        <taxon>Parapedobacter</taxon>
    </lineage>
</organism>
<dbReference type="OrthoDB" id="1440774at2"/>
<evidence type="ECO:0000256" key="1">
    <source>
        <dbReference type="SAM" id="MobiDB-lite"/>
    </source>
</evidence>
<feature type="region of interest" description="Disordered" evidence="1">
    <location>
        <begin position="53"/>
        <end position="72"/>
    </location>
</feature>
<feature type="compositionally biased region" description="Basic and acidic residues" evidence="1">
    <location>
        <begin position="60"/>
        <end position="72"/>
    </location>
</feature>
<gene>
    <name evidence="2" type="ORF">SAMN05660226_00125</name>
</gene>
<dbReference type="EMBL" id="FUYS01000001">
    <property type="protein sequence ID" value="SKB26479.1"/>
    <property type="molecule type" value="Genomic_DNA"/>
</dbReference>
<accession>A0A1T4ZVC8</accession>